<dbReference type="Proteomes" id="UP000094256">
    <property type="component" value="Chromosome"/>
</dbReference>
<dbReference type="EMBL" id="CP014168">
    <property type="protein sequence ID" value="AOH85892.1"/>
    <property type="molecule type" value="Genomic_DNA"/>
</dbReference>
<dbReference type="GO" id="GO:0016491">
    <property type="term" value="F:oxidoreductase activity"/>
    <property type="evidence" value="ECO:0007669"/>
    <property type="project" value="UniProtKB-KW"/>
</dbReference>
<sequence>MTVQELTQTRAAIQPRSRAEFEDFLYWEAALLDQWRLDEWFELFTTDAVYEVPTMGQGLEVQPDSALFYVADDHRRLQHRINRLKKPTAHAEWPRSTGVRMISNVRIDGVDDRGVRVVCAFATYRSKNHITDTYIGHSHYTLAEIDGQIRIRSKRIILGMNSLQPHGKISIIL</sequence>
<dbReference type="SUPFAM" id="SSF54427">
    <property type="entry name" value="NTF2-like"/>
    <property type="match status" value="1"/>
</dbReference>
<dbReference type="InterPro" id="IPR000391">
    <property type="entry name" value="Rng_hydr_dOase-bsu"/>
</dbReference>
<dbReference type="KEGG" id="span:AWL63_19960"/>
<evidence type="ECO:0000256" key="2">
    <source>
        <dbReference type="ARBA" id="ARBA00023002"/>
    </source>
</evidence>
<evidence type="ECO:0000256" key="1">
    <source>
        <dbReference type="ARBA" id="ARBA00009570"/>
    </source>
</evidence>
<dbReference type="RefSeq" id="WP_069206419.1">
    <property type="nucleotide sequence ID" value="NZ_CP014168.1"/>
</dbReference>
<protein>
    <recommendedName>
        <fullName evidence="5">Aromatic-ring-hydroxylating dioxygenase</fullName>
    </recommendedName>
</protein>
<keyword evidence="4" id="KW-1185">Reference proteome</keyword>
<name>A0A1B3ZEM8_9SPHN</name>
<dbReference type="Pfam" id="PF00866">
    <property type="entry name" value="Ring_hydroxyl_B"/>
    <property type="match status" value="1"/>
</dbReference>
<dbReference type="PANTHER" id="PTHR41534">
    <property type="entry name" value="BLR3401 PROTEIN"/>
    <property type="match status" value="1"/>
</dbReference>
<gene>
    <name evidence="3" type="ORF">AWL63_19960</name>
</gene>
<dbReference type="PANTHER" id="PTHR41534:SF2">
    <property type="entry name" value="3-PHENYLPROPIONATE_CINNAMIC ACID DIOXYGENASE SUBUNIT BETA"/>
    <property type="match status" value="1"/>
</dbReference>
<dbReference type="AlphaFoldDB" id="A0A1B3ZEM8"/>
<proteinExistence type="inferred from homology"/>
<dbReference type="Gene3D" id="3.10.450.50">
    <property type="match status" value="1"/>
</dbReference>
<dbReference type="GO" id="GO:0019380">
    <property type="term" value="P:3-phenylpropionate catabolic process"/>
    <property type="evidence" value="ECO:0007669"/>
    <property type="project" value="TreeGrafter"/>
</dbReference>
<dbReference type="CDD" id="cd00667">
    <property type="entry name" value="ring_hydroxylating_dioxygenases_beta"/>
    <property type="match status" value="1"/>
</dbReference>
<evidence type="ECO:0008006" key="5">
    <source>
        <dbReference type="Google" id="ProtNLM"/>
    </source>
</evidence>
<dbReference type="InterPro" id="IPR032710">
    <property type="entry name" value="NTF2-like_dom_sf"/>
</dbReference>
<dbReference type="OrthoDB" id="7446267at2"/>
<keyword evidence="2" id="KW-0560">Oxidoreductase</keyword>
<organism evidence="3 4">
    <name type="scientific">Sphingomonas panacis</name>
    <dbReference type="NCBI Taxonomy" id="1560345"/>
    <lineage>
        <taxon>Bacteria</taxon>
        <taxon>Pseudomonadati</taxon>
        <taxon>Pseudomonadota</taxon>
        <taxon>Alphaproteobacteria</taxon>
        <taxon>Sphingomonadales</taxon>
        <taxon>Sphingomonadaceae</taxon>
        <taxon>Sphingomonas</taxon>
    </lineage>
</organism>
<accession>A0A1B3ZEM8</accession>
<dbReference type="STRING" id="1560345.AWL63_19960"/>
<comment type="similarity">
    <text evidence="1">Belongs to the bacterial ring-hydroxylating dioxygenase beta subunit family.</text>
</comment>
<evidence type="ECO:0000313" key="3">
    <source>
        <dbReference type="EMBL" id="AOH85892.1"/>
    </source>
</evidence>
<evidence type="ECO:0000313" key="4">
    <source>
        <dbReference type="Proteomes" id="UP000094256"/>
    </source>
</evidence>
<reference evidence="3 4" key="1">
    <citation type="submission" date="2016-01" db="EMBL/GenBank/DDBJ databases">
        <title>Complete genome and mega plasmid sequence of Sphingomonas panacis DCY99 elicits systemic resistance in rice to Xanthomonas oryzae.</title>
        <authorList>
            <person name="Kim Y.J."/>
            <person name="Yang D.C."/>
            <person name="Sing P."/>
        </authorList>
    </citation>
    <scope>NUCLEOTIDE SEQUENCE [LARGE SCALE GENOMIC DNA]</scope>
    <source>
        <strain evidence="3 4">DCY99</strain>
    </source>
</reference>